<proteinExistence type="predicted"/>
<keyword evidence="2" id="KW-1185">Reference proteome</keyword>
<reference evidence="1" key="1">
    <citation type="submission" date="2023-08" db="EMBL/GenBank/DDBJ databases">
        <title>A de novo genome assembly of Solanum verrucosum Schlechtendal, a Mexican diploid species geographically isolated from the other diploid A-genome species in potato relatives.</title>
        <authorList>
            <person name="Hosaka K."/>
        </authorList>
    </citation>
    <scope>NUCLEOTIDE SEQUENCE</scope>
    <source>
        <tissue evidence="1">Young leaves</tissue>
    </source>
</reference>
<dbReference type="Proteomes" id="UP001234989">
    <property type="component" value="Chromosome 2"/>
</dbReference>
<dbReference type="EMBL" id="CP133613">
    <property type="protein sequence ID" value="WMV14155.1"/>
    <property type="molecule type" value="Genomic_DNA"/>
</dbReference>
<dbReference type="AlphaFoldDB" id="A0AAF0TIB1"/>
<dbReference type="Gene3D" id="2.40.70.10">
    <property type="entry name" value="Acid Proteases"/>
    <property type="match status" value="1"/>
</dbReference>
<evidence type="ECO:0000313" key="1">
    <source>
        <dbReference type="EMBL" id="WMV14155.1"/>
    </source>
</evidence>
<evidence type="ECO:0000313" key="2">
    <source>
        <dbReference type="Proteomes" id="UP001234989"/>
    </source>
</evidence>
<sequence length="211" mass="23784">MITGSILVCDRMVIVLFDLGSTYSYVSIQFALIFDVVCDEFDAPIHVSTPIGESVIVSHVYRTCLILFMGFQTWVDLVILDMTHFNIISRMTFLSLYYVFLNCNAKSVTLEIPGKVKLEWEAVYKTKPAKVISFVRARKLVGIGCLAYLAHIRDVKAETPSIESFTVVSEFKEVFPTDFPSMPPNRDINFCINLEPSTCPISIPPYRMASA</sequence>
<organism evidence="1 2">
    <name type="scientific">Solanum verrucosum</name>
    <dbReference type="NCBI Taxonomy" id="315347"/>
    <lineage>
        <taxon>Eukaryota</taxon>
        <taxon>Viridiplantae</taxon>
        <taxon>Streptophyta</taxon>
        <taxon>Embryophyta</taxon>
        <taxon>Tracheophyta</taxon>
        <taxon>Spermatophyta</taxon>
        <taxon>Magnoliopsida</taxon>
        <taxon>eudicotyledons</taxon>
        <taxon>Gunneridae</taxon>
        <taxon>Pentapetalae</taxon>
        <taxon>asterids</taxon>
        <taxon>lamiids</taxon>
        <taxon>Solanales</taxon>
        <taxon>Solanaceae</taxon>
        <taxon>Solanoideae</taxon>
        <taxon>Solaneae</taxon>
        <taxon>Solanum</taxon>
    </lineage>
</organism>
<dbReference type="PANTHER" id="PTHR15503:SF45">
    <property type="entry name" value="RNA-DIRECTED DNA POLYMERASE HOMOLOG"/>
    <property type="match status" value="1"/>
</dbReference>
<gene>
    <name evidence="1" type="ORF">MTR67_007540</name>
</gene>
<dbReference type="InterPro" id="IPR021109">
    <property type="entry name" value="Peptidase_aspartic_dom_sf"/>
</dbReference>
<protein>
    <submittedName>
        <fullName evidence="1">Uncharacterized protein</fullName>
    </submittedName>
</protein>
<dbReference type="InterPro" id="IPR032567">
    <property type="entry name" value="RTL1-rel"/>
</dbReference>
<dbReference type="Pfam" id="PF08284">
    <property type="entry name" value="RVP_2"/>
    <property type="match status" value="1"/>
</dbReference>
<dbReference type="PANTHER" id="PTHR15503">
    <property type="entry name" value="LDOC1 RELATED"/>
    <property type="match status" value="1"/>
</dbReference>
<accession>A0AAF0TIB1</accession>
<name>A0AAF0TIB1_SOLVR</name>